<evidence type="ECO:0000313" key="2">
    <source>
        <dbReference type="EMBL" id="WAR12975.1"/>
    </source>
</evidence>
<dbReference type="EMBL" id="CP111019">
    <property type="protein sequence ID" value="WAR12975.1"/>
    <property type="molecule type" value="Genomic_DNA"/>
</dbReference>
<sequence>MPTVEYSFEQLIMEAFERAEQWLSNGPTCKGPPWDNLEEKVEAARFHKNKESANSTSIMSKNRKKKNSPSFMSKQGEEKINKFRT</sequence>
<organism evidence="2 3">
    <name type="scientific">Mya arenaria</name>
    <name type="common">Soft-shell clam</name>
    <dbReference type="NCBI Taxonomy" id="6604"/>
    <lineage>
        <taxon>Eukaryota</taxon>
        <taxon>Metazoa</taxon>
        <taxon>Spiralia</taxon>
        <taxon>Lophotrochozoa</taxon>
        <taxon>Mollusca</taxon>
        <taxon>Bivalvia</taxon>
        <taxon>Autobranchia</taxon>
        <taxon>Heteroconchia</taxon>
        <taxon>Euheterodonta</taxon>
        <taxon>Imparidentia</taxon>
        <taxon>Neoheterodontei</taxon>
        <taxon>Myida</taxon>
        <taxon>Myoidea</taxon>
        <taxon>Myidae</taxon>
        <taxon>Mya</taxon>
    </lineage>
</organism>
<evidence type="ECO:0000313" key="3">
    <source>
        <dbReference type="Proteomes" id="UP001164746"/>
    </source>
</evidence>
<keyword evidence="3" id="KW-1185">Reference proteome</keyword>
<feature type="region of interest" description="Disordered" evidence="1">
    <location>
        <begin position="47"/>
        <end position="85"/>
    </location>
</feature>
<evidence type="ECO:0000256" key="1">
    <source>
        <dbReference type="SAM" id="MobiDB-lite"/>
    </source>
</evidence>
<name>A0ABY7ESY9_MYAAR</name>
<proteinExistence type="predicted"/>
<protein>
    <submittedName>
        <fullName evidence="2">Uncharacterized protein</fullName>
    </submittedName>
</protein>
<dbReference type="Proteomes" id="UP001164746">
    <property type="component" value="Chromosome 8"/>
</dbReference>
<gene>
    <name evidence="2" type="ORF">MAR_027155</name>
</gene>
<accession>A0ABY7ESY9</accession>
<reference evidence="2" key="1">
    <citation type="submission" date="2022-11" db="EMBL/GenBank/DDBJ databases">
        <title>Centuries of genome instability and evolution in soft-shell clam transmissible cancer (bioRxiv).</title>
        <authorList>
            <person name="Hart S.F.M."/>
            <person name="Yonemitsu M.A."/>
            <person name="Giersch R.M."/>
            <person name="Beal B.F."/>
            <person name="Arriagada G."/>
            <person name="Davis B.W."/>
            <person name="Ostrander E.A."/>
            <person name="Goff S.P."/>
            <person name="Metzger M.J."/>
        </authorList>
    </citation>
    <scope>NUCLEOTIDE SEQUENCE</scope>
    <source>
        <strain evidence="2">MELC-2E11</strain>
        <tissue evidence="2">Siphon/mantle</tissue>
    </source>
</reference>
<feature type="compositionally biased region" description="Basic and acidic residues" evidence="1">
    <location>
        <begin position="75"/>
        <end position="85"/>
    </location>
</feature>